<sequence length="35" mass="4137">MVILVIKACLNDNKFPLKCFNFWLISSKQLYLDMS</sequence>
<reference evidence="1 2" key="1">
    <citation type="submission" date="2018-08" db="EMBL/GenBank/DDBJ databases">
        <title>Draft genome sequence of Pseudoalteromonas donghaensis HJ51.</title>
        <authorList>
            <person name="Oh J."/>
            <person name="Roh D."/>
        </authorList>
    </citation>
    <scope>NUCLEOTIDE SEQUENCE [LARGE SCALE GENOMIC DNA]</scope>
    <source>
        <strain evidence="1 2">HJ51</strain>
    </source>
</reference>
<gene>
    <name evidence="1" type="ORF">D0907_04990</name>
</gene>
<proteinExistence type="predicted"/>
<organism evidence="1 2">
    <name type="scientific">Pseudoalteromonas lipolytica</name>
    <dbReference type="NCBI Taxonomy" id="570156"/>
    <lineage>
        <taxon>Bacteria</taxon>
        <taxon>Pseudomonadati</taxon>
        <taxon>Pseudomonadota</taxon>
        <taxon>Gammaproteobacteria</taxon>
        <taxon>Alteromonadales</taxon>
        <taxon>Pseudoalteromonadaceae</taxon>
        <taxon>Pseudoalteromonas</taxon>
    </lineage>
</organism>
<dbReference type="AlphaFoldDB" id="A0AAD0RY07"/>
<protein>
    <submittedName>
        <fullName evidence="1">DUF645 family protein</fullName>
    </submittedName>
</protein>
<evidence type="ECO:0000313" key="2">
    <source>
        <dbReference type="Proteomes" id="UP000264605"/>
    </source>
</evidence>
<dbReference type="KEGG" id="pdj:D0907_04990"/>
<accession>A0AAD0RY07</accession>
<dbReference type="Proteomes" id="UP000264605">
    <property type="component" value="Chromosome"/>
</dbReference>
<evidence type="ECO:0000313" key="1">
    <source>
        <dbReference type="EMBL" id="AXV64684.1"/>
    </source>
</evidence>
<dbReference type="EMBL" id="CP032090">
    <property type="protein sequence ID" value="AXV64684.1"/>
    <property type="molecule type" value="Genomic_DNA"/>
</dbReference>
<name>A0AAD0RY07_9GAMM</name>